<evidence type="ECO:0000313" key="2">
    <source>
        <dbReference type="EMBL" id="NJP44492.1"/>
    </source>
</evidence>
<feature type="region of interest" description="Disordered" evidence="1">
    <location>
        <begin position="485"/>
        <end position="505"/>
    </location>
</feature>
<proteinExistence type="predicted"/>
<organism evidence="2 3">
    <name type="scientific">Actinacidiphila epipremni</name>
    <dbReference type="NCBI Taxonomy" id="2053013"/>
    <lineage>
        <taxon>Bacteria</taxon>
        <taxon>Bacillati</taxon>
        <taxon>Actinomycetota</taxon>
        <taxon>Actinomycetes</taxon>
        <taxon>Kitasatosporales</taxon>
        <taxon>Streptomycetaceae</taxon>
        <taxon>Actinacidiphila</taxon>
    </lineage>
</organism>
<evidence type="ECO:0000256" key="1">
    <source>
        <dbReference type="SAM" id="MobiDB-lite"/>
    </source>
</evidence>
<gene>
    <name evidence="2" type="ORF">HCN08_13960</name>
</gene>
<dbReference type="Gene3D" id="3.30.870.10">
    <property type="entry name" value="Endonuclease Chain A"/>
    <property type="match status" value="1"/>
</dbReference>
<name>A0ABX0ZN83_9ACTN</name>
<feature type="region of interest" description="Disordered" evidence="1">
    <location>
        <begin position="855"/>
        <end position="875"/>
    </location>
</feature>
<dbReference type="EMBL" id="JAATEJ010000009">
    <property type="protein sequence ID" value="NJP44492.1"/>
    <property type="molecule type" value="Genomic_DNA"/>
</dbReference>
<dbReference type="Proteomes" id="UP000734511">
    <property type="component" value="Unassembled WGS sequence"/>
</dbReference>
<keyword evidence="3" id="KW-1185">Reference proteome</keyword>
<dbReference type="RefSeq" id="WP_167983360.1">
    <property type="nucleotide sequence ID" value="NZ_JAATEJ010000009.1"/>
</dbReference>
<evidence type="ECO:0008006" key="4">
    <source>
        <dbReference type="Google" id="ProtNLM"/>
    </source>
</evidence>
<accession>A0ABX0ZN83</accession>
<feature type="compositionally biased region" description="Polar residues" evidence="1">
    <location>
        <begin position="859"/>
        <end position="868"/>
    </location>
</feature>
<reference evidence="2 3" key="1">
    <citation type="submission" date="2020-03" db="EMBL/GenBank/DDBJ databases">
        <title>WGS of actinomycetes isolated from Thailand.</title>
        <authorList>
            <person name="Thawai C."/>
        </authorList>
    </citation>
    <scope>NUCLEOTIDE SEQUENCE [LARGE SCALE GENOMIC DNA]</scope>
    <source>
        <strain evidence="2 3">PRB2-1</strain>
    </source>
</reference>
<evidence type="ECO:0000313" key="3">
    <source>
        <dbReference type="Proteomes" id="UP000734511"/>
    </source>
</evidence>
<comment type="caution">
    <text evidence="2">The sequence shown here is derived from an EMBL/GenBank/DDBJ whole genome shotgun (WGS) entry which is preliminary data.</text>
</comment>
<feature type="compositionally biased region" description="Low complexity" evidence="1">
    <location>
        <begin position="485"/>
        <end position="497"/>
    </location>
</feature>
<protein>
    <recommendedName>
        <fullName evidence="4">PLD phosphodiesterase domain-containing protein</fullName>
    </recommendedName>
</protein>
<sequence length="903" mass="96225">MAENVPTPKSVRGPNAFASPLTLILEKEQEGGQPLREALFLSFTADLGFFEDVALGVTQATGALVTVVGDVPMARADARSVRRAGRSYLPGHAYAHGAAFHPKLMVLAGPDHATVALGSGNTTLAGWQANSELWTVLRVDGEQSPAAVPDLAAWLRGLPERVRFSAGVPDALGRVAALLDRLHRDREPAEPQVRLVSSLRTPIVDQLPHGPVDELAVFAPFHDRRSKALRRLLKRFRPGRFTLAYQPGLTDLDGPSIADLVKEYDGHIISDNGERYRHGKLIEWTSGGQRWALTGSPNISAAALLLSQAEGGNCELGLISPVPTTLLPDGTDEPVSRLRSAARLPRPPVRTVPLLLGALRVPDGLEISLARPLLDAAHLEISPVAAPPETWERITEIPPGQDTLTVTAAADAGSRVRLVVVDGGGVPTFGNIVFVVDPEAVLHRVASRRPHAPTTQPLELFTDPLLAERFLSDLEALRAVLGPGPAAASASSRSGAPVTSSLSSAGDGWERYLDECAGRVGNALLRFAVGLPPDVGAPLQDLLSVSWDDEATNDIEAALEGDDAESVAADHDPVMADAEVTATTLPDLRKADEEVRRRYRRVVERMVPPAPQWSREKESTVAPGPRRGPVDSLLVVRLTLWIIAAGAWPPRHTGWVPLLSRAVLALAPSDHQAGVPETFEPQVGSLAAVALAVLRSHAPRYETTPETAAFNEASRALRHLLSAMDGAYVAEYTRLLDRGSGPSVTEAAVLDVASDIVQDDPLADAMWSLTEKGREAHRDGPLLLHIPGSFTNPALVALQAVGAAEDAPLVGAWAGSTGSAWALVVWRRPDLIVVDAKGTSPLWKHHRLTGLVGPKALASQPNPGSAPSVSHGPRNRPFELAQQVLLELGLSGPLPPRCESHPW</sequence>